<gene>
    <name evidence="1" type="ORF">Thert_01415</name>
</gene>
<sequence>MEPIVITKNEFISGLHKLKAAKVLDLNEIECITMSYNNIDKELAEIDKNLIMTE</sequence>
<proteinExistence type="predicted"/>
<accession>A0A223HYF5</accession>
<evidence type="ECO:0000313" key="1">
    <source>
        <dbReference type="EMBL" id="AST57472.1"/>
    </source>
</evidence>
<dbReference type="Proteomes" id="UP000214975">
    <property type="component" value="Chromosome"/>
</dbReference>
<dbReference type="AlphaFoldDB" id="A0A223HYF5"/>
<reference evidence="1 2" key="1">
    <citation type="submission" date="2016-08" db="EMBL/GenBank/DDBJ databases">
        <title>A novel genetic cassette of butanologenic Thermoanaerobacterium thermosaccharolyticum that directly convert cellulose to butanol.</title>
        <authorList>
            <person name="Li T."/>
            <person name="He J."/>
        </authorList>
    </citation>
    <scope>NUCLEOTIDE SEQUENCE [LARGE SCALE GENOMIC DNA]</scope>
    <source>
        <strain evidence="1 2">TG57</strain>
    </source>
</reference>
<evidence type="ECO:0000313" key="2">
    <source>
        <dbReference type="Proteomes" id="UP000214975"/>
    </source>
</evidence>
<dbReference type="Gene3D" id="3.90.1530.10">
    <property type="entry name" value="Conserved hypothetical protein from pyrococcus furiosus pfu- 392566-001, ParB domain"/>
    <property type="match status" value="1"/>
</dbReference>
<dbReference type="RefSeq" id="WP_155812159.1">
    <property type="nucleotide sequence ID" value="NZ_CP016893.1"/>
</dbReference>
<name>A0A223HYF5_THETR</name>
<dbReference type="SUPFAM" id="SSF110849">
    <property type="entry name" value="ParB/Sulfiredoxin"/>
    <property type="match status" value="1"/>
</dbReference>
<dbReference type="GeneID" id="93865588"/>
<dbReference type="InterPro" id="IPR036086">
    <property type="entry name" value="ParB/Sulfiredoxin_sf"/>
</dbReference>
<dbReference type="EMBL" id="CP016893">
    <property type="protein sequence ID" value="AST57472.1"/>
    <property type="molecule type" value="Genomic_DNA"/>
</dbReference>
<protein>
    <submittedName>
        <fullName evidence="1">ParB-like nuclease domain protein</fullName>
    </submittedName>
</protein>
<organism evidence="1 2">
    <name type="scientific">Thermoanaerobacterium thermosaccharolyticum</name>
    <name type="common">Clostridium thermosaccharolyticum</name>
    <dbReference type="NCBI Taxonomy" id="1517"/>
    <lineage>
        <taxon>Bacteria</taxon>
        <taxon>Bacillati</taxon>
        <taxon>Bacillota</taxon>
        <taxon>Clostridia</taxon>
        <taxon>Thermoanaerobacterales</taxon>
        <taxon>Thermoanaerobacteraceae</taxon>
        <taxon>Thermoanaerobacterium</taxon>
    </lineage>
</organism>